<gene>
    <name evidence="2" type="ordered locus">Rta_00900</name>
</gene>
<dbReference type="AlphaFoldDB" id="F5Y364"/>
<dbReference type="Proteomes" id="UP000008385">
    <property type="component" value="Chromosome"/>
</dbReference>
<dbReference type="HOGENOM" id="CLU_076038_0_1_4"/>
<proteinExistence type="predicted"/>
<dbReference type="PATRIC" id="fig|365046.3.peg.93"/>
<dbReference type="eggNOG" id="COG2062">
    <property type="taxonomic scope" value="Bacteria"/>
</dbReference>
<dbReference type="OrthoDB" id="8685508at2"/>
<feature type="signal peptide" evidence="1">
    <location>
        <begin position="1"/>
        <end position="20"/>
    </location>
</feature>
<dbReference type="SUPFAM" id="SSF53254">
    <property type="entry name" value="Phosphoglycerate mutase-like"/>
    <property type="match status" value="1"/>
</dbReference>
<sequence length="216" mass="22437">MKPVLALLAAALVAASAAAAAQTPPSGTIASATSSAPDAGQALSGPALAAALRRGGHVIYFRHTATDFSRGDSGMTGYADCANQRLLSEQGRFDARAVGRHIRALRLPVAEVLASPYCRTQDTARLMFGQAEPRNEIREGQEGDYPGLKRLLAAPVSTAGNRWVVGHGTPFRAIAGPPHLAEGEAAVLRPQGTGWAVVARVRVDEWAALGRAGAAR</sequence>
<dbReference type="STRING" id="365046.Rta_00900"/>
<dbReference type="EMBL" id="CP000245">
    <property type="protein sequence ID" value="AEG91151.1"/>
    <property type="molecule type" value="Genomic_DNA"/>
</dbReference>
<dbReference type="KEGG" id="rta:Rta_00900"/>
<reference evidence="3" key="1">
    <citation type="submission" date="2006-01" db="EMBL/GenBank/DDBJ databases">
        <title>Genome of the cyst-dividing bacterium Ramlibacter tataouinensis.</title>
        <authorList>
            <person name="Barakat M."/>
            <person name="Ortet P."/>
            <person name="De Luca G."/>
            <person name="Jourlin-Castelli C."/>
            <person name="Ansaldi M."/>
            <person name="Py B."/>
            <person name="Fichant G."/>
            <person name="Coutinho P."/>
            <person name="Voulhoux R."/>
            <person name="Bastien O."/>
            <person name="Roy S."/>
            <person name="Marechal E."/>
            <person name="Henrissat B."/>
            <person name="Quentin Y."/>
            <person name="Noirot P."/>
            <person name="Filloux A."/>
            <person name="Mejean V."/>
            <person name="DuBow M."/>
            <person name="Barras F."/>
            <person name="Heulin T."/>
        </authorList>
    </citation>
    <scope>NUCLEOTIDE SEQUENCE [LARGE SCALE GENOMIC DNA]</scope>
    <source>
        <strain evidence="3">ATCC BAA-407 / DSM 14655 / LMG 21543 / TTB310</strain>
    </source>
</reference>
<dbReference type="Pfam" id="PF00300">
    <property type="entry name" value="His_Phos_1"/>
    <property type="match status" value="1"/>
</dbReference>
<dbReference type="CDD" id="cd07040">
    <property type="entry name" value="HP"/>
    <property type="match status" value="1"/>
</dbReference>
<keyword evidence="1" id="KW-0732">Signal</keyword>
<organism evidence="2 3">
    <name type="scientific">Ramlibacter tataouinensis (strain ATCC BAA-407 / DSM 14655 / LMG 21543 / TTB310)</name>
    <dbReference type="NCBI Taxonomy" id="365046"/>
    <lineage>
        <taxon>Bacteria</taxon>
        <taxon>Pseudomonadati</taxon>
        <taxon>Pseudomonadota</taxon>
        <taxon>Betaproteobacteria</taxon>
        <taxon>Burkholderiales</taxon>
        <taxon>Comamonadaceae</taxon>
        <taxon>Ramlibacter</taxon>
    </lineage>
</organism>
<dbReference type="RefSeq" id="WP_013899384.1">
    <property type="nucleotide sequence ID" value="NC_015677.1"/>
</dbReference>
<evidence type="ECO:0000313" key="2">
    <source>
        <dbReference type="EMBL" id="AEG91151.1"/>
    </source>
</evidence>
<protein>
    <recommendedName>
        <fullName evidence="4">Histidine phosphatase family protein</fullName>
    </recommendedName>
</protein>
<evidence type="ECO:0000313" key="3">
    <source>
        <dbReference type="Proteomes" id="UP000008385"/>
    </source>
</evidence>
<evidence type="ECO:0008006" key="4">
    <source>
        <dbReference type="Google" id="ProtNLM"/>
    </source>
</evidence>
<accession>F5Y364</accession>
<keyword evidence="3" id="KW-1185">Reference proteome</keyword>
<name>F5Y364_RAMTT</name>
<reference evidence="2 3" key="2">
    <citation type="journal article" date="2011" name="PLoS ONE">
        <title>The Cyst-Dividing Bacterium Ramlibacter tataouinensis TTB310 Genome Reveals a Well-Stocked Toolbox for Adaptation to a Desert Environment.</title>
        <authorList>
            <person name="De Luca G."/>
            <person name="Barakat M."/>
            <person name="Ortet P."/>
            <person name="Fochesato S."/>
            <person name="Jourlin-Castelli C."/>
            <person name="Ansaldi M."/>
            <person name="Py B."/>
            <person name="Fichant G."/>
            <person name="Coutinho P.M."/>
            <person name="Voulhoux R."/>
            <person name="Bastien O."/>
            <person name="Marechal E."/>
            <person name="Henrissat B."/>
            <person name="Quentin Y."/>
            <person name="Noirot P."/>
            <person name="Filloux A."/>
            <person name="Mejean V."/>
            <person name="Dubow M.S."/>
            <person name="Barras F."/>
            <person name="Barbe V."/>
            <person name="Weissenbach J."/>
            <person name="Mihalcescu I."/>
            <person name="Vermeglio A."/>
            <person name="Achouak W."/>
            <person name="Heulin T."/>
        </authorList>
    </citation>
    <scope>NUCLEOTIDE SEQUENCE [LARGE SCALE GENOMIC DNA]</scope>
    <source>
        <strain evidence="3">ATCC BAA-407 / DSM 14655 / LMG 21543 / TTB310</strain>
    </source>
</reference>
<feature type="chain" id="PRO_5003331338" description="Histidine phosphatase family protein" evidence="1">
    <location>
        <begin position="21"/>
        <end position="216"/>
    </location>
</feature>
<dbReference type="InterPro" id="IPR029033">
    <property type="entry name" value="His_PPase_superfam"/>
</dbReference>
<dbReference type="Gene3D" id="3.40.50.1240">
    <property type="entry name" value="Phosphoglycerate mutase-like"/>
    <property type="match status" value="1"/>
</dbReference>
<evidence type="ECO:0000256" key="1">
    <source>
        <dbReference type="SAM" id="SignalP"/>
    </source>
</evidence>
<dbReference type="SMART" id="SM00855">
    <property type="entry name" value="PGAM"/>
    <property type="match status" value="1"/>
</dbReference>
<dbReference type="InterPro" id="IPR013078">
    <property type="entry name" value="His_Pase_superF_clade-1"/>
</dbReference>